<sequence>FDGDEMNMHFPQNEIARAEAMIIGNTNKQYLGPTSGNPLRGLIQDHVVTGVWMTCKDTFFIKGDYQQIVFAALRPDYLDGRKVLTVPPAIHKPKPLWTGKQIITSVLINLTRGRAPLNLKSKNKISAKYWGWSASEEDTVIFMDGEHLTGVLDKSQIGNTSFGLVHSCYELYSADIAGQFLSTLGR</sequence>
<dbReference type="InterPro" id="IPR045867">
    <property type="entry name" value="DNA-dir_RpoC_beta_prime"/>
</dbReference>
<keyword evidence="6" id="KW-0804">Transcription</keyword>
<name>A0A9W4TEK8_9GLOM</name>
<proteinExistence type="inferred from homology"/>
<dbReference type="AlphaFoldDB" id="A0A9W4TEK8"/>
<feature type="domain" description="RNA polymerase Rpb1" evidence="8">
    <location>
        <begin position="29"/>
        <end position="184"/>
    </location>
</feature>
<dbReference type="GO" id="GO:0005736">
    <property type="term" value="C:RNA polymerase I complex"/>
    <property type="evidence" value="ECO:0007669"/>
    <property type="project" value="TreeGrafter"/>
</dbReference>
<evidence type="ECO:0000256" key="3">
    <source>
        <dbReference type="ARBA" id="ARBA00022478"/>
    </source>
</evidence>
<comment type="caution">
    <text evidence="9">The sequence shown here is derived from an EMBL/GenBank/DDBJ whole genome shotgun (WGS) entry which is preliminary data.</text>
</comment>
<dbReference type="InterPro" id="IPR000722">
    <property type="entry name" value="RNA_pol_asu"/>
</dbReference>
<dbReference type="InterPro" id="IPR042102">
    <property type="entry name" value="RNA_pol_Rpb1_3_sf"/>
</dbReference>
<dbReference type="GO" id="GO:0003899">
    <property type="term" value="F:DNA-directed RNA polymerase activity"/>
    <property type="evidence" value="ECO:0007669"/>
    <property type="project" value="UniProtKB-EC"/>
</dbReference>
<evidence type="ECO:0000259" key="7">
    <source>
        <dbReference type="Pfam" id="PF00623"/>
    </source>
</evidence>
<protein>
    <recommendedName>
        <fullName evidence="2">DNA-directed RNA polymerase</fullName>
        <ecNumber evidence="2">2.7.7.6</ecNumber>
    </recommendedName>
</protein>
<dbReference type="OrthoDB" id="2269210at2759"/>
<evidence type="ECO:0000313" key="9">
    <source>
        <dbReference type="EMBL" id="CAI2200566.1"/>
    </source>
</evidence>
<dbReference type="Gene3D" id="2.40.40.20">
    <property type="match status" value="1"/>
</dbReference>
<keyword evidence="3" id="KW-0240">DNA-directed RNA polymerase</keyword>
<dbReference type="PANTHER" id="PTHR19376">
    <property type="entry name" value="DNA-DIRECTED RNA POLYMERASE"/>
    <property type="match status" value="1"/>
</dbReference>
<dbReference type="EC" id="2.7.7.6" evidence="2"/>
<evidence type="ECO:0000256" key="6">
    <source>
        <dbReference type="ARBA" id="ARBA00023163"/>
    </source>
</evidence>
<feature type="non-terminal residue" evidence="9">
    <location>
        <position position="186"/>
    </location>
</feature>
<reference evidence="9" key="1">
    <citation type="submission" date="2022-08" db="EMBL/GenBank/DDBJ databases">
        <authorList>
            <person name="Kallberg Y."/>
            <person name="Tangrot J."/>
            <person name="Rosling A."/>
        </authorList>
    </citation>
    <scope>NUCLEOTIDE SEQUENCE</scope>
    <source>
        <strain evidence="9">Wild A</strain>
    </source>
</reference>
<keyword evidence="5" id="KW-0548">Nucleotidyltransferase</keyword>
<feature type="non-terminal residue" evidence="9">
    <location>
        <position position="1"/>
    </location>
</feature>
<dbReference type="SUPFAM" id="SSF64484">
    <property type="entry name" value="beta and beta-prime subunits of DNA dependent RNA-polymerase"/>
    <property type="match status" value="1"/>
</dbReference>
<gene>
    <name evidence="9" type="ORF">FWILDA_LOCUS19633</name>
</gene>
<evidence type="ECO:0000259" key="8">
    <source>
        <dbReference type="Pfam" id="PF04983"/>
    </source>
</evidence>
<dbReference type="PANTHER" id="PTHR19376:SF11">
    <property type="entry name" value="DNA-DIRECTED RNA POLYMERASE I SUBUNIT RPA1"/>
    <property type="match status" value="1"/>
</dbReference>
<dbReference type="Proteomes" id="UP001153678">
    <property type="component" value="Unassembled WGS sequence"/>
</dbReference>
<accession>A0A9W4TEK8</accession>
<keyword evidence="10" id="KW-1185">Reference proteome</keyword>
<feature type="domain" description="RNA polymerase alpha subunit" evidence="7">
    <location>
        <begin position="1"/>
        <end position="23"/>
    </location>
</feature>
<dbReference type="Pfam" id="PF00623">
    <property type="entry name" value="RNA_pol_Rpb1_2"/>
    <property type="match status" value="1"/>
</dbReference>
<evidence type="ECO:0000256" key="5">
    <source>
        <dbReference type="ARBA" id="ARBA00022695"/>
    </source>
</evidence>
<keyword evidence="4" id="KW-0808">Transferase</keyword>
<dbReference type="EMBL" id="CAMKVN010024705">
    <property type="protein sequence ID" value="CAI2200566.1"/>
    <property type="molecule type" value="Genomic_DNA"/>
</dbReference>
<dbReference type="GO" id="GO:0003677">
    <property type="term" value="F:DNA binding"/>
    <property type="evidence" value="ECO:0007669"/>
    <property type="project" value="InterPro"/>
</dbReference>
<dbReference type="InterPro" id="IPR007066">
    <property type="entry name" value="RNA_pol_Rpb1_3"/>
</dbReference>
<evidence type="ECO:0000256" key="1">
    <source>
        <dbReference type="ARBA" id="ARBA00006460"/>
    </source>
</evidence>
<dbReference type="GO" id="GO:0006351">
    <property type="term" value="P:DNA-templated transcription"/>
    <property type="evidence" value="ECO:0007669"/>
    <property type="project" value="InterPro"/>
</dbReference>
<evidence type="ECO:0000256" key="2">
    <source>
        <dbReference type="ARBA" id="ARBA00012418"/>
    </source>
</evidence>
<dbReference type="Gene3D" id="1.10.274.100">
    <property type="entry name" value="RNA polymerase Rpb1, domain 3"/>
    <property type="match status" value="1"/>
</dbReference>
<evidence type="ECO:0000313" key="10">
    <source>
        <dbReference type="Proteomes" id="UP001153678"/>
    </source>
</evidence>
<organism evidence="9 10">
    <name type="scientific">Funneliformis geosporum</name>
    <dbReference type="NCBI Taxonomy" id="1117311"/>
    <lineage>
        <taxon>Eukaryota</taxon>
        <taxon>Fungi</taxon>
        <taxon>Fungi incertae sedis</taxon>
        <taxon>Mucoromycota</taxon>
        <taxon>Glomeromycotina</taxon>
        <taxon>Glomeromycetes</taxon>
        <taxon>Glomerales</taxon>
        <taxon>Glomeraceae</taxon>
        <taxon>Funneliformis</taxon>
    </lineage>
</organism>
<comment type="similarity">
    <text evidence="1">Belongs to the RNA polymerase beta' chain family.</text>
</comment>
<evidence type="ECO:0000256" key="4">
    <source>
        <dbReference type="ARBA" id="ARBA00022679"/>
    </source>
</evidence>
<dbReference type="Pfam" id="PF04983">
    <property type="entry name" value="RNA_pol_Rpb1_3"/>
    <property type="match status" value="1"/>
</dbReference>